<dbReference type="GO" id="GO:0005524">
    <property type="term" value="F:ATP binding"/>
    <property type="evidence" value="ECO:0007669"/>
    <property type="project" value="UniProtKB-UniRule"/>
</dbReference>
<evidence type="ECO:0000256" key="10">
    <source>
        <dbReference type="ARBA" id="ARBA00048367"/>
    </source>
</evidence>
<dbReference type="PROSITE" id="PS50011">
    <property type="entry name" value="PROTEIN_KINASE_DOM"/>
    <property type="match status" value="1"/>
</dbReference>
<evidence type="ECO:0000256" key="6">
    <source>
        <dbReference type="ARBA" id="ARBA00022741"/>
    </source>
</evidence>
<dbReference type="InterPro" id="IPR000719">
    <property type="entry name" value="Prot_kinase_dom"/>
</dbReference>
<reference evidence="14 15" key="1">
    <citation type="journal article" date="2022" name="Cell">
        <title>Repeat-based holocentromeres influence genome architecture and karyotype evolution.</title>
        <authorList>
            <person name="Hofstatter P.G."/>
            <person name="Thangavel G."/>
            <person name="Lux T."/>
            <person name="Neumann P."/>
            <person name="Vondrak T."/>
            <person name="Novak P."/>
            <person name="Zhang M."/>
            <person name="Costa L."/>
            <person name="Castellani M."/>
            <person name="Scott A."/>
            <person name="Toegelov H."/>
            <person name="Fuchs J."/>
            <person name="Mata-Sucre Y."/>
            <person name="Dias Y."/>
            <person name="Vanzela A.L.L."/>
            <person name="Huettel B."/>
            <person name="Almeida C.C.S."/>
            <person name="Simkova H."/>
            <person name="Souza G."/>
            <person name="Pedrosa-Harand A."/>
            <person name="Macas J."/>
            <person name="Mayer K.F.X."/>
            <person name="Houben A."/>
            <person name="Marques A."/>
        </authorList>
    </citation>
    <scope>NUCLEOTIDE SEQUENCE [LARGE SCALE GENOMIC DNA]</scope>
    <source>
        <strain evidence="14">RhyTen1mFocal</strain>
    </source>
</reference>
<keyword evidence="5" id="KW-0808">Transferase</keyword>
<feature type="binding site" evidence="11">
    <location>
        <position position="34"/>
    </location>
    <ligand>
        <name>ATP</name>
        <dbReference type="ChEBI" id="CHEBI:30616"/>
    </ligand>
</feature>
<evidence type="ECO:0000256" key="4">
    <source>
        <dbReference type="ARBA" id="ARBA00022553"/>
    </source>
</evidence>
<dbReference type="SUPFAM" id="SSF56112">
    <property type="entry name" value="Protein kinase-like (PK-like)"/>
    <property type="match status" value="1"/>
</dbReference>
<evidence type="ECO:0000256" key="2">
    <source>
        <dbReference type="ARBA" id="ARBA00012425"/>
    </source>
</evidence>
<evidence type="ECO:0000256" key="3">
    <source>
        <dbReference type="ARBA" id="ARBA00022527"/>
    </source>
</evidence>
<keyword evidence="3 12" id="KW-0723">Serine/threonine-protein kinase</keyword>
<keyword evidence="7" id="KW-0418">Kinase</keyword>
<keyword evidence="8 11" id="KW-0067">ATP-binding</keyword>
<keyword evidence="6 11" id="KW-0547">Nucleotide-binding</keyword>
<protein>
    <recommendedName>
        <fullName evidence="2">cyclin-dependent kinase</fullName>
        <ecNumber evidence="2">2.7.11.22</ecNumber>
    </recommendedName>
</protein>
<comment type="catalytic activity">
    <reaction evidence="10">
        <text>L-seryl-[protein] + ATP = O-phospho-L-seryl-[protein] + ADP + H(+)</text>
        <dbReference type="Rhea" id="RHEA:17989"/>
        <dbReference type="Rhea" id="RHEA-COMP:9863"/>
        <dbReference type="Rhea" id="RHEA-COMP:11604"/>
        <dbReference type="ChEBI" id="CHEBI:15378"/>
        <dbReference type="ChEBI" id="CHEBI:29999"/>
        <dbReference type="ChEBI" id="CHEBI:30616"/>
        <dbReference type="ChEBI" id="CHEBI:83421"/>
        <dbReference type="ChEBI" id="CHEBI:456216"/>
        <dbReference type="EC" id="2.7.11.22"/>
    </reaction>
</comment>
<dbReference type="PROSITE" id="PS00108">
    <property type="entry name" value="PROTEIN_KINASE_ST"/>
    <property type="match status" value="1"/>
</dbReference>
<evidence type="ECO:0000256" key="1">
    <source>
        <dbReference type="ARBA" id="ARBA00006485"/>
    </source>
</evidence>
<keyword evidence="15" id="KW-1185">Reference proteome</keyword>
<evidence type="ECO:0000313" key="14">
    <source>
        <dbReference type="EMBL" id="KAJ3709176.1"/>
    </source>
</evidence>
<dbReference type="Pfam" id="PF00069">
    <property type="entry name" value="Pkinase"/>
    <property type="match status" value="1"/>
</dbReference>
<dbReference type="FunFam" id="1.10.510.10:FF:000104">
    <property type="entry name" value="serine/threonine-protein kinase MAK isoform X1"/>
    <property type="match status" value="1"/>
</dbReference>
<name>A0AAD6A3Z5_9POAL</name>
<feature type="domain" description="Protein kinase" evidence="13">
    <location>
        <begin position="4"/>
        <end position="284"/>
    </location>
</feature>
<evidence type="ECO:0000256" key="9">
    <source>
        <dbReference type="ARBA" id="ARBA00047811"/>
    </source>
</evidence>
<evidence type="ECO:0000256" key="12">
    <source>
        <dbReference type="RuleBase" id="RU000304"/>
    </source>
</evidence>
<evidence type="ECO:0000256" key="5">
    <source>
        <dbReference type="ARBA" id="ARBA00022679"/>
    </source>
</evidence>
<dbReference type="CDD" id="cd07830">
    <property type="entry name" value="STKc_MAK_like"/>
    <property type="match status" value="1"/>
</dbReference>
<evidence type="ECO:0000256" key="8">
    <source>
        <dbReference type="ARBA" id="ARBA00022840"/>
    </source>
</evidence>
<dbReference type="InterPro" id="IPR011009">
    <property type="entry name" value="Kinase-like_dom_sf"/>
</dbReference>
<comment type="catalytic activity">
    <reaction evidence="9">
        <text>L-threonyl-[protein] + ATP = O-phospho-L-threonyl-[protein] + ADP + H(+)</text>
        <dbReference type="Rhea" id="RHEA:46608"/>
        <dbReference type="Rhea" id="RHEA-COMP:11060"/>
        <dbReference type="Rhea" id="RHEA-COMP:11605"/>
        <dbReference type="ChEBI" id="CHEBI:15378"/>
        <dbReference type="ChEBI" id="CHEBI:30013"/>
        <dbReference type="ChEBI" id="CHEBI:30616"/>
        <dbReference type="ChEBI" id="CHEBI:61977"/>
        <dbReference type="ChEBI" id="CHEBI:456216"/>
        <dbReference type="EC" id="2.7.11.22"/>
    </reaction>
</comment>
<gene>
    <name evidence="14" type="ORF">LUZ61_012881</name>
</gene>
<dbReference type="PROSITE" id="PS00107">
    <property type="entry name" value="PROTEIN_KINASE_ATP"/>
    <property type="match status" value="1"/>
</dbReference>
<dbReference type="Gene3D" id="1.10.510.10">
    <property type="entry name" value="Transferase(Phosphotransferase) domain 1"/>
    <property type="match status" value="1"/>
</dbReference>
<proteinExistence type="inferred from homology"/>
<dbReference type="AlphaFoldDB" id="A0AAD6A3Z5"/>
<dbReference type="Gene3D" id="3.30.200.20">
    <property type="entry name" value="Phosphorylase Kinase, domain 1"/>
    <property type="match status" value="1"/>
</dbReference>
<dbReference type="InterPro" id="IPR050117">
    <property type="entry name" value="MAPK"/>
</dbReference>
<dbReference type="GO" id="GO:0004693">
    <property type="term" value="F:cyclin-dependent protein serine/threonine kinase activity"/>
    <property type="evidence" value="ECO:0007669"/>
    <property type="project" value="UniProtKB-EC"/>
</dbReference>
<keyword evidence="4" id="KW-0597">Phosphoprotein</keyword>
<dbReference type="InterPro" id="IPR008271">
    <property type="entry name" value="Ser/Thr_kinase_AS"/>
</dbReference>
<dbReference type="EC" id="2.7.11.22" evidence="2"/>
<evidence type="ECO:0000259" key="13">
    <source>
        <dbReference type="PROSITE" id="PS50011"/>
    </source>
</evidence>
<dbReference type="Proteomes" id="UP001210211">
    <property type="component" value="Unassembled WGS sequence"/>
</dbReference>
<comment type="similarity">
    <text evidence="1">Belongs to the protein kinase superfamily. CMGC Ser/Thr protein kinase family. CDC2/CDKX subfamily.</text>
</comment>
<comment type="caution">
    <text evidence="14">The sequence shown here is derived from an EMBL/GenBank/DDBJ whole genome shotgun (WGS) entry which is preliminary data.</text>
</comment>
<dbReference type="EMBL" id="JAMRDG010000001">
    <property type="protein sequence ID" value="KAJ3709176.1"/>
    <property type="molecule type" value="Genomic_DNA"/>
</dbReference>
<dbReference type="PANTHER" id="PTHR24055">
    <property type="entry name" value="MITOGEN-ACTIVATED PROTEIN KINASE"/>
    <property type="match status" value="1"/>
</dbReference>
<dbReference type="SMART" id="SM00220">
    <property type="entry name" value="S_TKc"/>
    <property type="match status" value="1"/>
</dbReference>
<evidence type="ECO:0000313" key="15">
    <source>
        <dbReference type="Proteomes" id="UP001210211"/>
    </source>
</evidence>
<evidence type="ECO:0000256" key="7">
    <source>
        <dbReference type="ARBA" id="ARBA00022777"/>
    </source>
</evidence>
<accession>A0AAD6A3Z5</accession>
<sequence length="450" mass="51407">MEKYTLIKEIGDGSGGNVFKAYQIHTKETVAIKKMKRKFNYLEEVRSLRELQALNKLSHPNVITLKEAIVENQDLYLVFEHMDKNLYEAMRERDTHFSEEDIKGLMYQILGGLAYIHKNGYFHRDLKPENLLLKDGMVKIADLGLARELDSKPPYTEYVSTRWYRAPEVLLKCTSYGPAVDMWAVGAILAELYRCSPLFPGDSEIDQLCKICNVLGSPDTTIWPELMNFPRSLDFNLIQVQPGANLLTAIPNASLEAIDLFMQLCSWDPRRRPTAEQTMQHPFFYGRVQKSLEDHFISSFTRHGQNINLELSLWDDSTYTDESALELTLGPMSFSSIDVANNNNNNGYISQHHREDAVLHDHYGMDSDLWQNHVGLYDFGALGMSMISWQHPQQQNITDTFAVTAVKGCSCGCNISRLEEPNLDLSLFNYSSDGSTIEHPVDHHTTDFFQ</sequence>
<organism evidence="14 15">
    <name type="scientific">Rhynchospora tenuis</name>
    <dbReference type="NCBI Taxonomy" id="198213"/>
    <lineage>
        <taxon>Eukaryota</taxon>
        <taxon>Viridiplantae</taxon>
        <taxon>Streptophyta</taxon>
        <taxon>Embryophyta</taxon>
        <taxon>Tracheophyta</taxon>
        <taxon>Spermatophyta</taxon>
        <taxon>Magnoliopsida</taxon>
        <taxon>Liliopsida</taxon>
        <taxon>Poales</taxon>
        <taxon>Cyperaceae</taxon>
        <taxon>Cyperoideae</taxon>
        <taxon>Rhynchosporeae</taxon>
        <taxon>Rhynchospora</taxon>
    </lineage>
</organism>
<evidence type="ECO:0000256" key="11">
    <source>
        <dbReference type="PROSITE-ProRule" id="PRU10141"/>
    </source>
</evidence>
<dbReference type="InterPro" id="IPR017441">
    <property type="entry name" value="Protein_kinase_ATP_BS"/>
</dbReference>